<sequence length="252" mass="27871">MQAAQETTSRADKRLLSRAASFLLLADSQASFLIEGERPPRNRIERWGRAVLRAGQRPLSVDGLERLQSVLIEDSRHVRPGLRREGVFLGDRTQDGLPVPEFIRARSEGLPALLEGLLATNARMGTGEIDPVLQAAAIAFGFVTVHLFEDGNGRLHRFLVHHVLAERRFSPPGLVAEADHMLGRGPTARPAGGGVRLRPLHNAPRYRPPGGRRHHGPRSAWLGRRRARRGPLVSMDLGLPVCHAEPLGERYR</sequence>
<evidence type="ECO:0000259" key="2">
    <source>
        <dbReference type="PROSITE" id="PS51459"/>
    </source>
</evidence>
<dbReference type="Gene3D" id="1.10.3290.10">
    <property type="entry name" value="Fido-like domain"/>
    <property type="match status" value="1"/>
</dbReference>
<dbReference type="RefSeq" id="WP_187786676.1">
    <property type="nucleotide sequence ID" value="NZ_JACTVA010000059.1"/>
</dbReference>
<dbReference type="SUPFAM" id="SSF140931">
    <property type="entry name" value="Fic-like"/>
    <property type="match status" value="1"/>
</dbReference>
<organism evidence="3 4">
    <name type="scientific">Teichococcus aerophilus</name>
    <dbReference type="NCBI Taxonomy" id="1224513"/>
    <lineage>
        <taxon>Bacteria</taxon>
        <taxon>Pseudomonadati</taxon>
        <taxon>Pseudomonadota</taxon>
        <taxon>Alphaproteobacteria</taxon>
        <taxon>Acetobacterales</taxon>
        <taxon>Roseomonadaceae</taxon>
        <taxon>Roseomonas</taxon>
    </lineage>
</organism>
<feature type="compositionally biased region" description="Basic residues" evidence="1">
    <location>
        <begin position="210"/>
        <end position="219"/>
    </location>
</feature>
<name>A0ABR7RU30_9PROT</name>
<proteinExistence type="predicted"/>
<gene>
    <name evidence="3" type="ORF">IBL26_22045</name>
</gene>
<feature type="domain" description="Fido" evidence="2">
    <location>
        <begin position="59"/>
        <end position="206"/>
    </location>
</feature>
<protein>
    <submittedName>
        <fullName evidence="3">Fic family protein</fullName>
    </submittedName>
</protein>
<dbReference type="EMBL" id="JACTVA010000059">
    <property type="protein sequence ID" value="MBC9209542.1"/>
    <property type="molecule type" value="Genomic_DNA"/>
</dbReference>
<evidence type="ECO:0000313" key="4">
    <source>
        <dbReference type="Proteomes" id="UP000626026"/>
    </source>
</evidence>
<evidence type="ECO:0000256" key="1">
    <source>
        <dbReference type="SAM" id="MobiDB-lite"/>
    </source>
</evidence>
<dbReference type="InterPro" id="IPR036597">
    <property type="entry name" value="Fido-like_dom_sf"/>
</dbReference>
<reference evidence="3 4" key="1">
    <citation type="journal article" date="2013" name="Int. J. Syst. Evol. Microbiol.">
        <title>Roseomonas aerophila sp. nov., isolated from air.</title>
        <authorList>
            <person name="Kim S.J."/>
            <person name="Weon H.Y."/>
            <person name="Ahn J.H."/>
            <person name="Hong S.B."/>
            <person name="Seok S.J."/>
            <person name="Whang K.S."/>
            <person name="Kwon S.W."/>
        </authorList>
    </citation>
    <scope>NUCLEOTIDE SEQUENCE [LARGE SCALE GENOMIC DNA]</scope>
    <source>
        <strain evidence="3 4">NBRC 108923</strain>
    </source>
</reference>
<keyword evidence="4" id="KW-1185">Reference proteome</keyword>
<dbReference type="PROSITE" id="PS51459">
    <property type="entry name" value="FIDO"/>
    <property type="match status" value="1"/>
</dbReference>
<dbReference type="Proteomes" id="UP000626026">
    <property type="component" value="Unassembled WGS sequence"/>
</dbReference>
<comment type="caution">
    <text evidence="3">The sequence shown here is derived from an EMBL/GenBank/DDBJ whole genome shotgun (WGS) entry which is preliminary data.</text>
</comment>
<evidence type="ECO:0000313" key="3">
    <source>
        <dbReference type="EMBL" id="MBC9209542.1"/>
    </source>
</evidence>
<dbReference type="InterPro" id="IPR003812">
    <property type="entry name" value="Fido"/>
</dbReference>
<accession>A0ABR7RU30</accession>
<dbReference type="Pfam" id="PF02661">
    <property type="entry name" value="Fic"/>
    <property type="match status" value="1"/>
</dbReference>
<feature type="region of interest" description="Disordered" evidence="1">
    <location>
        <begin position="188"/>
        <end position="219"/>
    </location>
</feature>